<gene>
    <name evidence="2" type="ORF">BRAFLDRAFT_220804</name>
</gene>
<name>C3ZSD4_BRAFL</name>
<dbReference type="PROSITE" id="PS51936">
    <property type="entry name" value="POU_4"/>
    <property type="match status" value="1"/>
</dbReference>
<dbReference type="InterPro" id="IPR009057">
    <property type="entry name" value="Homeodomain-like_sf"/>
</dbReference>
<dbReference type="InterPro" id="IPR044869">
    <property type="entry name" value="HNF-1_POU"/>
</dbReference>
<dbReference type="SUPFAM" id="SSF47413">
    <property type="entry name" value="lambda repressor-like DNA-binding domains"/>
    <property type="match status" value="1"/>
</dbReference>
<evidence type="ECO:0000259" key="1">
    <source>
        <dbReference type="PROSITE" id="PS51936"/>
    </source>
</evidence>
<accession>C3ZSD4</accession>
<dbReference type="PANTHER" id="PTHR14618:SF0">
    <property type="entry name" value="HOMEOBOX-CONTAINING PROTEIN 1"/>
    <property type="match status" value="1"/>
</dbReference>
<dbReference type="Pfam" id="PF04814">
    <property type="entry name" value="HNF-1_N"/>
    <property type="match status" value="1"/>
</dbReference>
<dbReference type="Gene3D" id="1.10.260.40">
    <property type="entry name" value="lambda repressor-like DNA-binding domains"/>
    <property type="match status" value="1"/>
</dbReference>
<organism>
    <name type="scientific">Branchiostoma floridae</name>
    <name type="common">Florida lancelet</name>
    <name type="synonym">Amphioxus</name>
    <dbReference type="NCBI Taxonomy" id="7739"/>
    <lineage>
        <taxon>Eukaryota</taxon>
        <taxon>Metazoa</taxon>
        <taxon>Chordata</taxon>
        <taxon>Cephalochordata</taxon>
        <taxon>Leptocardii</taxon>
        <taxon>Amphioxiformes</taxon>
        <taxon>Branchiostomatidae</taxon>
        <taxon>Branchiostoma</taxon>
    </lineage>
</organism>
<dbReference type="InParanoid" id="C3ZSD4"/>
<dbReference type="Gene3D" id="1.10.10.60">
    <property type="entry name" value="Homeodomain-like"/>
    <property type="match status" value="1"/>
</dbReference>
<dbReference type="GO" id="GO:0045893">
    <property type="term" value="P:positive regulation of DNA-templated transcription"/>
    <property type="evidence" value="ECO:0007669"/>
    <property type="project" value="InterPro"/>
</dbReference>
<dbReference type="GO" id="GO:0003691">
    <property type="term" value="F:double-stranded telomeric DNA binding"/>
    <property type="evidence" value="ECO:0007669"/>
    <property type="project" value="InterPro"/>
</dbReference>
<dbReference type="InterPro" id="IPR006899">
    <property type="entry name" value="HNF-1_N"/>
</dbReference>
<dbReference type="STRING" id="7739.C3ZSD4"/>
<feature type="domain" description="POU-specific atypical" evidence="1">
    <location>
        <begin position="1"/>
        <end position="71"/>
    </location>
</feature>
<sequence>MTELNAEIKIFLRIHNISQDTVAKQIGTSQSVVSAFLTHGRGLKPVNKRALYTWYLRQKRNVCSQQSTMKRTFDLTNDSPAHGLDHKQRRVRVKWPSAATVILERVFQMDKNPTENQREEIARVCN</sequence>
<dbReference type="EMBL" id="GG666673">
    <property type="protein sequence ID" value="EEN44564.1"/>
    <property type="molecule type" value="Genomic_DNA"/>
</dbReference>
<evidence type="ECO:0000313" key="2">
    <source>
        <dbReference type="EMBL" id="EEN44564.1"/>
    </source>
</evidence>
<dbReference type="PANTHER" id="PTHR14618">
    <property type="entry name" value="HOMEODOX-CONTAINING PROTEIN 1 HMBOX1"/>
    <property type="match status" value="1"/>
</dbReference>
<reference evidence="2" key="1">
    <citation type="journal article" date="2008" name="Nature">
        <title>The amphioxus genome and the evolution of the chordate karyotype.</title>
        <authorList>
            <consortium name="US DOE Joint Genome Institute (JGI-PGF)"/>
            <person name="Putnam N.H."/>
            <person name="Butts T."/>
            <person name="Ferrier D.E.K."/>
            <person name="Furlong R.F."/>
            <person name="Hellsten U."/>
            <person name="Kawashima T."/>
            <person name="Robinson-Rechavi M."/>
            <person name="Shoguchi E."/>
            <person name="Terry A."/>
            <person name="Yu J.-K."/>
            <person name="Benito-Gutierrez E.L."/>
            <person name="Dubchak I."/>
            <person name="Garcia-Fernandez J."/>
            <person name="Gibson-Brown J.J."/>
            <person name="Grigoriev I.V."/>
            <person name="Horton A.C."/>
            <person name="de Jong P.J."/>
            <person name="Jurka J."/>
            <person name="Kapitonov V.V."/>
            <person name="Kohara Y."/>
            <person name="Kuroki Y."/>
            <person name="Lindquist E."/>
            <person name="Lucas S."/>
            <person name="Osoegawa K."/>
            <person name="Pennacchio L.A."/>
            <person name="Salamov A.A."/>
            <person name="Satou Y."/>
            <person name="Sauka-Spengler T."/>
            <person name="Schmutz J."/>
            <person name="Shin-I T."/>
            <person name="Toyoda A."/>
            <person name="Bronner-Fraser M."/>
            <person name="Fujiyama A."/>
            <person name="Holland L.Z."/>
            <person name="Holland P.W.H."/>
            <person name="Satoh N."/>
            <person name="Rokhsar D.S."/>
        </authorList>
    </citation>
    <scope>NUCLEOTIDE SEQUENCE [LARGE SCALE GENOMIC DNA]</scope>
    <source>
        <strain evidence="2">S238N-H82</strain>
        <tissue evidence="2">Testes</tissue>
    </source>
</reference>
<feature type="non-terminal residue" evidence="2">
    <location>
        <position position="126"/>
    </location>
</feature>
<dbReference type="SUPFAM" id="SSF46689">
    <property type="entry name" value="Homeodomain-like"/>
    <property type="match status" value="1"/>
</dbReference>
<dbReference type="FunFam" id="1.10.260.40:FF:000068">
    <property type="entry name" value="Uncharacterized protein"/>
    <property type="match status" value="1"/>
</dbReference>
<dbReference type="InterPro" id="IPR001356">
    <property type="entry name" value="HD"/>
</dbReference>
<dbReference type="InterPro" id="IPR010982">
    <property type="entry name" value="Lambda_DNA-bd_dom_sf"/>
</dbReference>
<dbReference type="GO" id="GO:0005634">
    <property type="term" value="C:nucleus"/>
    <property type="evidence" value="ECO:0007669"/>
    <property type="project" value="InterPro"/>
</dbReference>
<dbReference type="AlphaFoldDB" id="C3ZSD4"/>
<dbReference type="CDD" id="cd00086">
    <property type="entry name" value="homeodomain"/>
    <property type="match status" value="1"/>
</dbReference>
<dbReference type="InterPro" id="IPR040363">
    <property type="entry name" value="HMBOX1"/>
</dbReference>
<protein>
    <recommendedName>
        <fullName evidence="1">POU-specific atypical domain-containing protein</fullName>
    </recommendedName>
</protein>
<proteinExistence type="predicted"/>
<dbReference type="eggNOG" id="ENOG502QRPW">
    <property type="taxonomic scope" value="Eukaryota"/>
</dbReference>